<reference evidence="4 5" key="1">
    <citation type="submission" date="2018-07" db="EMBL/GenBank/DDBJ databases">
        <title>Rhodosalinus sp. strain E84T genomic sequence and assembly.</title>
        <authorList>
            <person name="Liu Z.-W."/>
            <person name="Lu D.-C."/>
        </authorList>
    </citation>
    <scope>NUCLEOTIDE SEQUENCE [LARGE SCALE GENOMIC DNA]</scope>
    <source>
        <strain evidence="4 5">E84</strain>
    </source>
</reference>
<dbReference type="Proteomes" id="UP000253370">
    <property type="component" value="Unassembled WGS sequence"/>
</dbReference>
<keyword evidence="5" id="KW-1185">Reference proteome</keyword>
<dbReference type="SUPFAM" id="SSF53756">
    <property type="entry name" value="UDP-Glycosyltransferase/glycogen phosphorylase"/>
    <property type="match status" value="1"/>
</dbReference>
<dbReference type="PANTHER" id="PTHR12526:SF510">
    <property type="entry name" value="D-INOSITOL 3-PHOSPHATE GLYCOSYLTRANSFERASE"/>
    <property type="match status" value="1"/>
</dbReference>
<evidence type="ECO:0000256" key="1">
    <source>
        <dbReference type="ARBA" id="ARBA00022676"/>
    </source>
</evidence>
<protein>
    <submittedName>
        <fullName evidence="4">Glycosyltransferase</fullName>
    </submittedName>
</protein>
<feature type="domain" description="Glycosyltransferase subfamily 4-like N-terminal" evidence="3">
    <location>
        <begin position="15"/>
        <end position="172"/>
    </location>
</feature>
<dbReference type="AlphaFoldDB" id="A0A365U501"/>
<dbReference type="PANTHER" id="PTHR12526">
    <property type="entry name" value="GLYCOSYLTRANSFERASE"/>
    <property type="match status" value="1"/>
</dbReference>
<dbReference type="OrthoDB" id="9790710at2"/>
<keyword evidence="2 4" id="KW-0808">Transferase</keyword>
<dbReference type="EMBL" id="QNTQ01000018">
    <property type="protein sequence ID" value="RBI83312.1"/>
    <property type="molecule type" value="Genomic_DNA"/>
</dbReference>
<dbReference type="CDD" id="cd03811">
    <property type="entry name" value="GT4_GT28_WabH-like"/>
    <property type="match status" value="1"/>
</dbReference>
<sequence>MKRKILVLLPDLRGGGAERLNLVLAEEFLRQGHAVEFVLLQARGALLAEAEGRFPVHALGCTRMRQAPLRLARYLRERRPDALLAAMWPLTGIAGLATRLAGRPTRLVASEHNDFRHMPSLKPAERWALKRFGRRLYGPCHGVVAVSDGVAESLREVAGLPPERVTVIHNPVRPLPPDPMTDDDRARLGGWLEGEARLIAIGTLKRQKGFDVLLRALADLQQRCDARLLILGEGPLRGELETLAAELGVAESVWLPGFRPNPGTFLREADVFVLSSNWEGFGNVIVEALAAGVPVVSTDCPSGPAEILDGGRYGRLVPVGDPSALSSAVEDTLTEPHPSDPLVARAADFRPATAADAYLRLLADP</sequence>
<name>A0A365U501_9RHOB</name>
<evidence type="ECO:0000313" key="5">
    <source>
        <dbReference type="Proteomes" id="UP000253370"/>
    </source>
</evidence>
<evidence type="ECO:0000256" key="2">
    <source>
        <dbReference type="ARBA" id="ARBA00022679"/>
    </source>
</evidence>
<dbReference type="Pfam" id="PF13692">
    <property type="entry name" value="Glyco_trans_1_4"/>
    <property type="match status" value="1"/>
</dbReference>
<dbReference type="Gene3D" id="3.40.50.2000">
    <property type="entry name" value="Glycogen Phosphorylase B"/>
    <property type="match status" value="2"/>
</dbReference>
<proteinExistence type="predicted"/>
<gene>
    <name evidence="4" type="ORF">DRV85_15985</name>
</gene>
<comment type="caution">
    <text evidence="4">The sequence shown here is derived from an EMBL/GenBank/DDBJ whole genome shotgun (WGS) entry which is preliminary data.</text>
</comment>
<evidence type="ECO:0000313" key="4">
    <source>
        <dbReference type="EMBL" id="RBI83312.1"/>
    </source>
</evidence>
<accession>A0A365U501</accession>
<dbReference type="GO" id="GO:0016757">
    <property type="term" value="F:glycosyltransferase activity"/>
    <property type="evidence" value="ECO:0007669"/>
    <property type="project" value="UniProtKB-KW"/>
</dbReference>
<evidence type="ECO:0000259" key="3">
    <source>
        <dbReference type="Pfam" id="PF13439"/>
    </source>
</evidence>
<keyword evidence="1" id="KW-0328">Glycosyltransferase</keyword>
<organism evidence="4 5">
    <name type="scientific">Rhodosalinus halophilus</name>
    <dbReference type="NCBI Taxonomy" id="2259333"/>
    <lineage>
        <taxon>Bacteria</taxon>
        <taxon>Pseudomonadati</taxon>
        <taxon>Pseudomonadota</taxon>
        <taxon>Alphaproteobacteria</taxon>
        <taxon>Rhodobacterales</taxon>
        <taxon>Paracoccaceae</taxon>
        <taxon>Rhodosalinus</taxon>
    </lineage>
</organism>
<dbReference type="InterPro" id="IPR028098">
    <property type="entry name" value="Glyco_trans_4-like_N"/>
</dbReference>
<dbReference type="Pfam" id="PF13439">
    <property type="entry name" value="Glyco_transf_4"/>
    <property type="match status" value="1"/>
</dbReference>